<evidence type="ECO:0000313" key="1">
    <source>
        <dbReference type="EMBL" id="KAF7425794.1"/>
    </source>
</evidence>
<sequence length="147" mass="15962">MVKVKIQRRYGNSNSENRSENFGFERDERSKNISNRCVKKAKREEPGVVAALAPIAAATTAAATAVIVKQAFARPDPLPRAHAPDQEVLDTTLCVMGMLSVTIGGGNTHWDKGGSSKYLPSVCTALGEYDESSTRTCREHVEALNIK</sequence>
<reference evidence="1" key="1">
    <citation type="journal article" date="2020" name="G3 (Bethesda)">
        <title>High-Quality Assemblies for Three Invasive Social Wasps from the &lt;i&gt;Vespula&lt;/i&gt; Genus.</title>
        <authorList>
            <person name="Harrop T.W.R."/>
            <person name="Guhlin J."/>
            <person name="McLaughlin G.M."/>
            <person name="Permina E."/>
            <person name="Stockwell P."/>
            <person name="Gilligan J."/>
            <person name="Le Lec M.F."/>
            <person name="Gruber M.A.M."/>
            <person name="Quinn O."/>
            <person name="Lovegrove M."/>
            <person name="Duncan E.J."/>
            <person name="Remnant E.J."/>
            <person name="Van Eeckhoven J."/>
            <person name="Graham B."/>
            <person name="Knapp R.A."/>
            <person name="Langford K.W."/>
            <person name="Kronenberg Z."/>
            <person name="Press M.O."/>
            <person name="Eacker S.M."/>
            <person name="Wilson-Rankin E.E."/>
            <person name="Purcell J."/>
            <person name="Lester P.J."/>
            <person name="Dearden P.K."/>
        </authorList>
    </citation>
    <scope>NUCLEOTIDE SEQUENCE</scope>
    <source>
        <strain evidence="1">Volc-1</strain>
    </source>
</reference>
<comment type="caution">
    <text evidence="1">The sequence shown here is derived from an EMBL/GenBank/DDBJ whole genome shotgun (WGS) entry which is preliminary data.</text>
</comment>
<proteinExistence type="predicted"/>
<name>A0A834P3I5_VESPE</name>
<gene>
    <name evidence="1" type="ORF">H0235_008232</name>
</gene>
<protein>
    <submittedName>
        <fullName evidence="1">Uncharacterized protein</fullName>
    </submittedName>
</protein>
<evidence type="ECO:0000313" key="2">
    <source>
        <dbReference type="Proteomes" id="UP000600918"/>
    </source>
</evidence>
<dbReference type="EMBL" id="JACSDY010000006">
    <property type="protein sequence ID" value="KAF7425794.1"/>
    <property type="molecule type" value="Genomic_DNA"/>
</dbReference>
<organism evidence="1 2">
    <name type="scientific">Vespula pensylvanica</name>
    <name type="common">Western yellow jacket</name>
    <name type="synonym">Wasp</name>
    <dbReference type="NCBI Taxonomy" id="30213"/>
    <lineage>
        <taxon>Eukaryota</taxon>
        <taxon>Metazoa</taxon>
        <taxon>Ecdysozoa</taxon>
        <taxon>Arthropoda</taxon>
        <taxon>Hexapoda</taxon>
        <taxon>Insecta</taxon>
        <taxon>Pterygota</taxon>
        <taxon>Neoptera</taxon>
        <taxon>Endopterygota</taxon>
        <taxon>Hymenoptera</taxon>
        <taxon>Apocrita</taxon>
        <taxon>Aculeata</taxon>
        <taxon>Vespoidea</taxon>
        <taxon>Vespidae</taxon>
        <taxon>Vespinae</taxon>
        <taxon>Vespula</taxon>
    </lineage>
</organism>
<dbReference type="AlphaFoldDB" id="A0A834P3I5"/>
<accession>A0A834P3I5</accession>
<keyword evidence="2" id="KW-1185">Reference proteome</keyword>
<dbReference type="Proteomes" id="UP000600918">
    <property type="component" value="Unassembled WGS sequence"/>
</dbReference>